<evidence type="ECO:0000313" key="7">
    <source>
        <dbReference type="EMBL" id="MCO6046258.1"/>
    </source>
</evidence>
<dbReference type="InterPro" id="IPR013154">
    <property type="entry name" value="ADH-like_N"/>
</dbReference>
<dbReference type="Pfam" id="PF08240">
    <property type="entry name" value="ADH_N"/>
    <property type="match status" value="1"/>
</dbReference>
<feature type="domain" description="Alcohol dehydrogenase-like C-terminal" evidence="5">
    <location>
        <begin position="171"/>
        <end position="298"/>
    </location>
</feature>
<dbReference type="Gene3D" id="3.90.180.10">
    <property type="entry name" value="Medium-chain alcohol dehydrogenases, catalytic domain"/>
    <property type="match status" value="1"/>
</dbReference>
<comment type="cofactor">
    <cofactor evidence="4">
        <name>Zn(2+)</name>
        <dbReference type="ChEBI" id="CHEBI:29105"/>
    </cofactor>
</comment>
<dbReference type="SUPFAM" id="SSF50129">
    <property type="entry name" value="GroES-like"/>
    <property type="match status" value="1"/>
</dbReference>
<gene>
    <name evidence="7" type="ORF">NG895_20360</name>
</gene>
<keyword evidence="8" id="KW-1185">Reference proteome</keyword>
<organism evidence="7 8">
    <name type="scientific">Aeoliella straminimaris</name>
    <dbReference type="NCBI Taxonomy" id="2954799"/>
    <lineage>
        <taxon>Bacteria</taxon>
        <taxon>Pseudomonadati</taxon>
        <taxon>Planctomycetota</taxon>
        <taxon>Planctomycetia</taxon>
        <taxon>Pirellulales</taxon>
        <taxon>Lacipirellulaceae</taxon>
        <taxon>Aeoliella</taxon>
    </lineage>
</organism>
<dbReference type="AlphaFoldDB" id="A0A9X2JJ03"/>
<dbReference type="Gene3D" id="3.40.50.720">
    <property type="entry name" value="NAD(P)-binding Rossmann-like Domain"/>
    <property type="match status" value="1"/>
</dbReference>
<evidence type="ECO:0000256" key="3">
    <source>
        <dbReference type="ARBA" id="ARBA00023002"/>
    </source>
</evidence>
<evidence type="ECO:0000256" key="4">
    <source>
        <dbReference type="RuleBase" id="RU361277"/>
    </source>
</evidence>
<evidence type="ECO:0000313" key="8">
    <source>
        <dbReference type="Proteomes" id="UP001155241"/>
    </source>
</evidence>
<dbReference type="Proteomes" id="UP001155241">
    <property type="component" value="Unassembled WGS sequence"/>
</dbReference>
<name>A0A9X2JJ03_9BACT</name>
<proteinExistence type="inferred from homology"/>
<comment type="similarity">
    <text evidence="4">Belongs to the zinc-containing alcohol dehydrogenase family.</text>
</comment>
<dbReference type="GO" id="GO:0008270">
    <property type="term" value="F:zinc ion binding"/>
    <property type="evidence" value="ECO:0007669"/>
    <property type="project" value="InterPro"/>
</dbReference>
<evidence type="ECO:0000256" key="2">
    <source>
        <dbReference type="ARBA" id="ARBA00022833"/>
    </source>
</evidence>
<dbReference type="RefSeq" id="WP_252854372.1">
    <property type="nucleotide sequence ID" value="NZ_JAMXLR010000072.1"/>
</dbReference>
<dbReference type="PANTHER" id="PTHR43401:SF2">
    <property type="entry name" value="L-THREONINE 3-DEHYDROGENASE"/>
    <property type="match status" value="1"/>
</dbReference>
<dbReference type="InterPro" id="IPR013149">
    <property type="entry name" value="ADH-like_C"/>
</dbReference>
<keyword evidence="3" id="KW-0560">Oxidoreductase</keyword>
<feature type="domain" description="Alcohol dehydrogenase-like N-terminal" evidence="6">
    <location>
        <begin position="23"/>
        <end position="133"/>
    </location>
</feature>
<evidence type="ECO:0000256" key="1">
    <source>
        <dbReference type="ARBA" id="ARBA00022723"/>
    </source>
</evidence>
<dbReference type="CDD" id="cd08261">
    <property type="entry name" value="Zn_ADH7"/>
    <property type="match status" value="1"/>
</dbReference>
<reference evidence="7" key="1">
    <citation type="submission" date="2022-06" db="EMBL/GenBank/DDBJ databases">
        <title>Aeoliella straminimaris, a novel planctomycete from sediments.</title>
        <authorList>
            <person name="Vitorino I.R."/>
            <person name="Lage O.M."/>
        </authorList>
    </citation>
    <scope>NUCLEOTIDE SEQUENCE</scope>
    <source>
        <strain evidence="7">ICT_H6.2</strain>
    </source>
</reference>
<dbReference type="PROSITE" id="PS00059">
    <property type="entry name" value="ADH_ZINC"/>
    <property type="match status" value="1"/>
</dbReference>
<dbReference type="InterPro" id="IPR036291">
    <property type="entry name" value="NAD(P)-bd_dom_sf"/>
</dbReference>
<dbReference type="GO" id="GO:0016491">
    <property type="term" value="F:oxidoreductase activity"/>
    <property type="evidence" value="ECO:0007669"/>
    <property type="project" value="UniProtKB-KW"/>
</dbReference>
<dbReference type="PANTHER" id="PTHR43401">
    <property type="entry name" value="L-THREONINE 3-DEHYDROGENASE"/>
    <property type="match status" value="1"/>
</dbReference>
<dbReference type="InterPro" id="IPR002328">
    <property type="entry name" value="ADH_Zn_CS"/>
</dbReference>
<accession>A0A9X2JJ03</accession>
<protein>
    <submittedName>
        <fullName evidence="7">Zinc-binding alcohol dehydrogenase family protein</fullName>
    </submittedName>
</protein>
<comment type="caution">
    <text evidence="7">The sequence shown here is derived from an EMBL/GenBank/DDBJ whole genome shotgun (WGS) entry which is preliminary data.</text>
</comment>
<keyword evidence="1 4" id="KW-0479">Metal-binding</keyword>
<keyword evidence="2 4" id="KW-0862">Zinc</keyword>
<sequence length="339" mass="36222">MKVLEIAKPGEVRLIERPVPQPGPGEVLLRVRTVGYCGTDLSTFRGANPLVEYPRIPGHEVAGTIEQFGADATSDLSVGQHVLVFPYTECERCTACQAGRPNCCQYNQTLGVQRDGALAEYACLPAEKLIAAPGLTDRDLALVEPLTVGAHAVARGQATEQDTVLVFGCGAIGLGVIAAAASRHARVIAVDIDDEKLALGEKCGAAESINSLTEDLNTRVAELTDGHGPHLVIEAVGLPQTFRASVNLVAFAGRVVYVGYAKAAVEYETKFFVMKELDIRGSRNALRRDFDAVIEMLQSGSLPVDEIVNRSTNLAGACEAMEQWSASPQQVTKIHITLD</sequence>
<dbReference type="Pfam" id="PF00107">
    <property type="entry name" value="ADH_zinc_N"/>
    <property type="match status" value="1"/>
</dbReference>
<evidence type="ECO:0000259" key="6">
    <source>
        <dbReference type="Pfam" id="PF08240"/>
    </source>
</evidence>
<dbReference type="SUPFAM" id="SSF51735">
    <property type="entry name" value="NAD(P)-binding Rossmann-fold domains"/>
    <property type="match status" value="1"/>
</dbReference>
<dbReference type="InterPro" id="IPR011032">
    <property type="entry name" value="GroES-like_sf"/>
</dbReference>
<dbReference type="InterPro" id="IPR050129">
    <property type="entry name" value="Zn_alcohol_dh"/>
</dbReference>
<evidence type="ECO:0000259" key="5">
    <source>
        <dbReference type="Pfam" id="PF00107"/>
    </source>
</evidence>
<dbReference type="EMBL" id="JAMXLR010000072">
    <property type="protein sequence ID" value="MCO6046258.1"/>
    <property type="molecule type" value="Genomic_DNA"/>
</dbReference>